<dbReference type="PROSITE" id="PS51459">
    <property type="entry name" value="FIDO"/>
    <property type="match status" value="1"/>
</dbReference>
<keyword evidence="7" id="KW-1133">Transmembrane helix</keyword>
<dbReference type="EMBL" id="AP025523">
    <property type="protein sequence ID" value="BDE07191.1"/>
    <property type="molecule type" value="Genomic_DNA"/>
</dbReference>
<dbReference type="GO" id="GO:0016020">
    <property type="term" value="C:membrane"/>
    <property type="evidence" value="ECO:0007669"/>
    <property type="project" value="UniProtKB-SubCell"/>
</dbReference>
<organism evidence="11 12">
    <name type="scientific">Vulcanimicrobium alpinum</name>
    <dbReference type="NCBI Taxonomy" id="3016050"/>
    <lineage>
        <taxon>Bacteria</taxon>
        <taxon>Bacillati</taxon>
        <taxon>Vulcanimicrobiota</taxon>
        <taxon>Vulcanimicrobiia</taxon>
        <taxon>Vulcanimicrobiales</taxon>
        <taxon>Vulcanimicrobiaceae</taxon>
        <taxon>Vulcanimicrobium</taxon>
    </lineage>
</organism>
<dbReference type="AlphaFoldDB" id="A0AAN1XYT3"/>
<dbReference type="InterPro" id="IPR036597">
    <property type="entry name" value="Fido-like_dom_sf"/>
</dbReference>
<feature type="binding site" evidence="9">
    <location>
        <begin position="198"/>
        <end position="205"/>
    </location>
    <ligand>
        <name>ATP</name>
        <dbReference type="ChEBI" id="CHEBI:30616"/>
    </ligand>
</feature>
<dbReference type="Gene3D" id="1.10.3290.10">
    <property type="entry name" value="Fido-like domain"/>
    <property type="match status" value="1"/>
</dbReference>
<dbReference type="InterPro" id="IPR003812">
    <property type="entry name" value="Fido"/>
</dbReference>
<evidence type="ECO:0000313" key="12">
    <source>
        <dbReference type="Proteomes" id="UP001317532"/>
    </source>
</evidence>
<dbReference type="PANTHER" id="PTHR13504">
    <property type="entry name" value="FIDO DOMAIN-CONTAINING PROTEIN DDB_G0283145"/>
    <property type="match status" value="1"/>
</dbReference>
<dbReference type="InterPro" id="IPR040198">
    <property type="entry name" value="Fido_containing"/>
</dbReference>
<dbReference type="SUPFAM" id="SSF140931">
    <property type="entry name" value="Fic-like"/>
    <property type="match status" value="1"/>
</dbReference>
<evidence type="ECO:0000256" key="5">
    <source>
        <dbReference type="ARBA" id="ARBA00022803"/>
    </source>
</evidence>
<keyword evidence="6 9" id="KW-0067">ATP-binding</keyword>
<dbReference type="KEGG" id="vab:WPS_24670"/>
<keyword evidence="4 9" id="KW-0547">Nucleotide-binding</keyword>
<accession>A0AAN1XYT3</accession>
<evidence type="ECO:0000259" key="10">
    <source>
        <dbReference type="PROSITE" id="PS51459"/>
    </source>
</evidence>
<feature type="domain" description="Fido" evidence="10">
    <location>
        <begin position="117"/>
        <end position="251"/>
    </location>
</feature>
<protein>
    <recommendedName>
        <fullName evidence="10">Fido domain-containing protein</fullName>
    </recommendedName>
</protein>
<gene>
    <name evidence="11" type="ORF">WPS_24670</name>
</gene>
<reference evidence="11 12" key="1">
    <citation type="journal article" date="2022" name="ISME Commun">
        <title>Vulcanimicrobium alpinus gen. nov. sp. nov., the first cultivated representative of the candidate phylum 'Eremiobacterota', is a metabolically versatile aerobic anoxygenic phototroph.</title>
        <authorList>
            <person name="Yabe S."/>
            <person name="Muto K."/>
            <person name="Abe K."/>
            <person name="Yokota A."/>
            <person name="Staudigel H."/>
            <person name="Tebo B.M."/>
        </authorList>
    </citation>
    <scope>NUCLEOTIDE SEQUENCE [LARGE SCALE GENOMIC DNA]</scope>
    <source>
        <strain evidence="11 12">WC8-2</strain>
    </source>
</reference>
<evidence type="ECO:0000256" key="4">
    <source>
        <dbReference type="ARBA" id="ARBA00022741"/>
    </source>
</evidence>
<keyword evidence="2" id="KW-0812">Transmembrane</keyword>
<dbReference type="Proteomes" id="UP001317532">
    <property type="component" value="Chromosome"/>
</dbReference>
<name>A0AAN1XYT3_UNVUL</name>
<dbReference type="GO" id="GO:0005524">
    <property type="term" value="F:ATP binding"/>
    <property type="evidence" value="ECO:0007669"/>
    <property type="project" value="UniProtKB-KW"/>
</dbReference>
<evidence type="ECO:0000256" key="2">
    <source>
        <dbReference type="ARBA" id="ARBA00022692"/>
    </source>
</evidence>
<evidence type="ECO:0000256" key="6">
    <source>
        <dbReference type="ARBA" id="ARBA00022840"/>
    </source>
</evidence>
<comment type="subcellular location">
    <subcellularLocation>
        <location evidence="1">Membrane</location>
        <topology evidence="1">Single-pass membrane protein</topology>
    </subcellularLocation>
</comment>
<keyword evidence="12" id="KW-1185">Reference proteome</keyword>
<dbReference type="Pfam" id="PF02661">
    <property type="entry name" value="Fic"/>
    <property type="match status" value="1"/>
</dbReference>
<evidence type="ECO:0000256" key="9">
    <source>
        <dbReference type="PIRSR" id="PIRSR640198-2"/>
    </source>
</evidence>
<keyword evidence="5" id="KW-0802">TPR repeat</keyword>
<proteinExistence type="predicted"/>
<dbReference type="PANTHER" id="PTHR13504:SF34">
    <property type="entry name" value="PROTEIN ADENYLYLTRANSFERASE FICD"/>
    <property type="match status" value="1"/>
</dbReference>
<keyword evidence="3" id="KW-0677">Repeat</keyword>
<keyword evidence="8" id="KW-0472">Membrane</keyword>
<evidence type="ECO:0000256" key="1">
    <source>
        <dbReference type="ARBA" id="ARBA00004167"/>
    </source>
</evidence>
<evidence type="ECO:0000256" key="3">
    <source>
        <dbReference type="ARBA" id="ARBA00022737"/>
    </source>
</evidence>
<evidence type="ECO:0000313" key="11">
    <source>
        <dbReference type="EMBL" id="BDE07191.1"/>
    </source>
</evidence>
<evidence type="ECO:0000256" key="8">
    <source>
        <dbReference type="ARBA" id="ARBA00023136"/>
    </source>
</evidence>
<sequence length="331" mass="36190">MRSGYRPNEPERCAPLSNISPMETIGQLAARIDALAALVRAAPVSTALRDAYAALRLEEIAASSRLAGASLDLVEVRALLERGRALGGHRLTDYLIVRGYADAAAWAAQHGTRRTPVTGADLRTLHRLATRGMSENAGAWRTRTVPPLADGTVPPPHWMVPFETESYVGRLALGADEPAPTALARAIARLVRLQPFPDANGRVARLVANLLAYRRGLPPLIFDARGRRSYDGALRAALAGDVAPLARSVARSLTRGLERLRDAVEATEELRPLADFRGAGTPDRLYKAAQRGRLRVVRRGGRLFSTGHWIADYQRRPRFDGPLDDQTRIRK</sequence>
<evidence type="ECO:0000256" key="7">
    <source>
        <dbReference type="ARBA" id="ARBA00022989"/>
    </source>
</evidence>